<sequence length="152" mass="17833">MWGFLFSRAIACQFGKRSDGFRLHRFLHHFLHRFGERGAFKVFIGHLQVMPLGNLLAVPQPFRDDMQREVLAKFCLAGRPQILEQLRPGSQPRPPDDSFETGSQILPTITHGRNHEYTSRFCRIESRFKVRLEPGKDRHHPFIAPMMMFCLW</sequence>
<dbReference type="Proteomes" id="UP000094828">
    <property type="component" value="Unassembled WGS sequence"/>
</dbReference>
<reference evidence="2 3" key="1">
    <citation type="submission" date="2016-05" db="EMBL/GenBank/DDBJ databases">
        <title>Genomic and physiological characterization of Planctopirus sp. isolated from fresh water lake.</title>
        <authorList>
            <person name="Subhash Y."/>
            <person name="Ramana C."/>
        </authorList>
    </citation>
    <scope>NUCLEOTIDE SEQUENCE [LARGE SCALE GENOMIC DNA]</scope>
    <source>
        <strain evidence="2 3">JC280</strain>
    </source>
</reference>
<dbReference type="AlphaFoldDB" id="A0A1C3ETY8"/>
<evidence type="ECO:0000313" key="3">
    <source>
        <dbReference type="Proteomes" id="UP000094828"/>
    </source>
</evidence>
<name>A0A1C3ETY8_9PLAN</name>
<keyword evidence="3" id="KW-1185">Reference proteome</keyword>
<gene>
    <name evidence="2" type="ORF">A6X21_15395</name>
</gene>
<proteinExistence type="predicted"/>
<protein>
    <submittedName>
        <fullName evidence="2">Uncharacterized protein</fullName>
    </submittedName>
</protein>
<accession>A0A1C3ETY8</accession>
<dbReference type="EMBL" id="LYDR01000004">
    <property type="protein sequence ID" value="ODA36726.1"/>
    <property type="molecule type" value="Genomic_DNA"/>
</dbReference>
<organism evidence="2 3">
    <name type="scientific">Planctopirus hydrillae</name>
    <dbReference type="NCBI Taxonomy" id="1841610"/>
    <lineage>
        <taxon>Bacteria</taxon>
        <taxon>Pseudomonadati</taxon>
        <taxon>Planctomycetota</taxon>
        <taxon>Planctomycetia</taxon>
        <taxon>Planctomycetales</taxon>
        <taxon>Planctomycetaceae</taxon>
        <taxon>Planctopirus</taxon>
    </lineage>
</organism>
<dbReference type="STRING" id="1841610.A6X21_15395"/>
<comment type="caution">
    <text evidence="2">The sequence shown here is derived from an EMBL/GenBank/DDBJ whole genome shotgun (WGS) entry which is preliminary data.</text>
</comment>
<feature type="region of interest" description="Disordered" evidence="1">
    <location>
        <begin position="85"/>
        <end position="104"/>
    </location>
</feature>
<evidence type="ECO:0000256" key="1">
    <source>
        <dbReference type="SAM" id="MobiDB-lite"/>
    </source>
</evidence>
<evidence type="ECO:0000313" key="2">
    <source>
        <dbReference type="EMBL" id="ODA36726.1"/>
    </source>
</evidence>